<feature type="region of interest" description="Disordered" evidence="1">
    <location>
        <begin position="264"/>
        <end position="289"/>
    </location>
</feature>
<keyword evidence="3" id="KW-1185">Reference proteome</keyword>
<gene>
    <name evidence="2" type="ORF">V565_072160</name>
</gene>
<feature type="region of interest" description="Disordered" evidence="1">
    <location>
        <begin position="68"/>
        <end position="88"/>
    </location>
</feature>
<sequence length="289" mass="33860">MITRSIELFGSPWSAAWVANLSMGDSTRETVVVWTNNFLRVLPWHHEQVQPLTDAAWAEHLLAMQNPRLQNGRDDSEYRDEQREQAINPLWPEDTPRAQDLSLSWSSSTERDTPFIRNPSHRAFLPPGPQTYPRPKRIERFYAWDDHLILTFASPTARRAVLAAYAWWLRRKLVDAYRDKDKPGTPVVFPPVDLQELTLGEVLVGSEEREAMSWAREVGWRPEYRIRPYRGRRKKNDDGEGWYKTEIETRRRVRERKRALERKQLEVSQENQVEAGDLDSQGSNLDGKR</sequence>
<feature type="compositionally biased region" description="Basic and acidic residues" evidence="1">
    <location>
        <begin position="71"/>
        <end position="84"/>
    </location>
</feature>
<comment type="caution">
    <text evidence="2">The sequence shown here is derived from an EMBL/GenBank/DDBJ whole genome shotgun (WGS) entry which is preliminary data.</text>
</comment>
<reference evidence="2 3" key="1">
    <citation type="submission" date="2013-12" db="EMBL/GenBank/DDBJ databases">
        <authorList>
            <person name="Cubeta M."/>
            <person name="Pakala S."/>
            <person name="Fedorova N."/>
            <person name="Thomas E."/>
            <person name="Dean R."/>
            <person name="Jabaji S."/>
            <person name="Neate S."/>
            <person name="Toda T."/>
            <person name="Tavantzis S."/>
            <person name="Vilgalys R."/>
            <person name="Bharathan N."/>
            <person name="Pakala S."/>
            <person name="Losada L.S."/>
            <person name="Zafar N."/>
            <person name="Nierman W."/>
        </authorList>
    </citation>
    <scope>NUCLEOTIDE SEQUENCE [LARGE SCALE GENOMIC DNA]</scope>
    <source>
        <strain evidence="2 3">123E</strain>
    </source>
</reference>
<dbReference type="Proteomes" id="UP000027456">
    <property type="component" value="Unassembled WGS sequence"/>
</dbReference>
<evidence type="ECO:0000256" key="1">
    <source>
        <dbReference type="SAM" id="MobiDB-lite"/>
    </source>
</evidence>
<name>A0A074RVB9_9AGAM</name>
<evidence type="ECO:0000313" key="2">
    <source>
        <dbReference type="EMBL" id="KEP50859.1"/>
    </source>
</evidence>
<organism evidence="2 3">
    <name type="scientific">Rhizoctonia solani 123E</name>
    <dbReference type="NCBI Taxonomy" id="1423351"/>
    <lineage>
        <taxon>Eukaryota</taxon>
        <taxon>Fungi</taxon>
        <taxon>Dikarya</taxon>
        <taxon>Basidiomycota</taxon>
        <taxon>Agaricomycotina</taxon>
        <taxon>Agaricomycetes</taxon>
        <taxon>Cantharellales</taxon>
        <taxon>Ceratobasidiaceae</taxon>
        <taxon>Rhizoctonia</taxon>
    </lineage>
</organism>
<dbReference type="AlphaFoldDB" id="A0A074RVB9"/>
<feature type="region of interest" description="Disordered" evidence="1">
    <location>
        <begin position="109"/>
        <end position="129"/>
    </location>
</feature>
<accession>A0A074RVB9</accession>
<dbReference type="HOGENOM" id="CLU_963629_0_0_1"/>
<feature type="compositionally biased region" description="Polar residues" evidence="1">
    <location>
        <begin position="280"/>
        <end position="289"/>
    </location>
</feature>
<evidence type="ECO:0000313" key="3">
    <source>
        <dbReference type="Proteomes" id="UP000027456"/>
    </source>
</evidence>
<dbReference type="OrthoDB" id="3223050at2759"/>
<protein>
    <submittedName>
        <fullName evidence="2">Uncharacterized protein</fullName>
    </submittedName>
</protein>
<dbReference type="EMBL" id="AZST01000215">
    <property type="protein sequence ID" value="KEP50859.1"/>
    <property type="molecule type" value="Genomic_DNA"/>
</dbReference>
<proteinExistence type="predicted"/>